<dbReference type="InterPro" id="IPR014747">
    <property type="entry name" value="Bac_photo_RC_H_C"/>
</dbReference>
<dbReference type="EMBL" id="JAWNGA010000001">
    <property type="protein sequence ID" value="MDY5132291.1"/>
    <property type="molecule type" value="Genomic_DNA"/>
</dbReference>
<evidence type="ECO:0000259" key="1">
    <source>
        <dbReference type="Pfam" id="PF05239"/>
    </source>
</evidence>
<sequence>MESIRIHIHDILEAEPLDIHGKSIGEITDVFLDVVSQEPIMIRVETGFILGKTRIVPLRGSSLTNRHLTLAIDKDAIDKAPDFKGDSLSKEERARIYEYYASYELANGHFETPLAPSNEDIERYRKAAIIKDIEASYF</sequence>
<keyword evidence="3" id="KW-1185">Reference proteome</keyword>
<dbReference type="SUPFAM" id="SSF50346">
    <property type="entry name" value="PRC-barrel domain"/>
    <property type="match status" value="1"/>
</dbReference>
<dbReference type="Pfam" id="PF05239">
    <property type="entry name" value="PRC"/>
    <property type="match status" value="1"/>
</dbReference>
<proteinExistence type="predicted"/>
<evidence type="ECO:0000313" key="3">
    <source>
        <dbReference type="Proteomes" id="UP001275049"/>
    </source>
</evidence>
<accession>A0ABU5G4I5</accession>
<comment type="caution">
    <text evidence="2">The sequence shown here is derived from an EMBL/GenBank/DDBJ whole genome shotgun (WGS) entry which is preliminary data.</text>
</comment>
<organism evidence="2 3">
    <name type="scientific">Actinotignum urinale</name>
    <dbReference type="NCBI Taxonomy" id="190146"/>
    <lineage>
        <taxon>Bacteria</taxon>
        <taxon>Bacillati</taxon>
        <taxon>Actinomycetota</taxon>
        <taxon>Actinomycetes</taxon>
        <taxon>Actinomycetales</taxon>
        <taxon>Actinomycetaceae</taxon>
        <taxon>Actinotignum</taxon>
    </lineage>
</organism>
<dbReference type="InterPro" id="IPR011033">
    <property type="entry name" value="PRC_barrel-like_sf"/>
</dbReference>
<dbReference type="InterPro" id="IPR027275">
    <property type="entry name" value="PRC-brl_dom"/>
</dbReference>
<reference evidence="2 3" key="1">
    <citation type="submission" date="2023-10" db="EMBL/GenBank/DDBJ databases">
        <title>Whole Genome based description of the genera Actinobaculum and Actinotignum reveals a complex phylogenetic relationship within the species included in the genus Actinotignum.</title>
        <authorList>
            <person name="Jensen C.S."/>
            <person name="Dargis R."/>
            <person name="Kemp M."/>
            <person name="Christensen J.J."/>
        </authorList>
    </citation>
    <scope>NUCLEOTIDE SEQUENCE [LARGE SCALE GENOMIC DNA]</scope>
    <source>
        <strain evidence="2 3">SLA_B974</strain>
    </source>
</reference>
<dbReference type="Gene3D" id="3.90.50.10">
    <property type="entry name" value="Photosynthetic Reaction Center, subunit H, domain 2"/>
    <property type="match status" value="1"/>
</dbReference>
<evidence type="ECO:0000313" key="2">
    <source>
        <dbReference type="EMBL" id="MDY5132291.1"/>
    </source>
</evidence>
<feature type="domain" description="PRC-barrel" evidence="1">
    <location>
        <begin position="7"/>
        <end position="76"/>
    </location>
</feature>
<gene>
    <name evidence="2" type="ORF">R6G86_00850</name>
</gene>
<dbReference type="Proteomes" id="UP001275049">
    <property type="component" value="Unassembled WGS sequence"/>
</dbReference>
<dbReference type="RefSeq" id="WP_320754829.1">
    <property type="nucleotide sequence ID" value="NZ_JAWNGA010000001.1"/>
</dbReference>
<name>A0ABU5G4I5_9ACTO</name>
<protein>
    <submittedName>
        <fullName evidence="2">PRC-barrel domain-containing protein</fullName>
    </submittedName>
</protein>